<sequence length="71" mass="8420">MESKFPLQEWIERKQLVKIVAVKQKVGRRVIMGRILSYDKEMGAILLYDDDQKEVVHLLQNEIDSIEKTYI</sequence>
<keyword evidence="2" id="KW-1185">Reference proteome</keyword>
<protein>
    <recommendedName>
        <fullName evidence="3">YolD-like protein</fullName>
    </recommendedName>
</protein>
<organism evidence="1 2">
    <name type="scientific">Halalkalibacter nanhaiisediminis</name>
    <dbReference type="NCBI Taxonomy" id="688079"/>
    <lineage>
        <taxon>Bacteria</taxon>
        <taxon>Bacillati</taxon>
        <taxon>Bacillota</taxon>
        <taxon>Bacilli</taxon>
        <taxon>Bacillales</taxon>
        <taxon>Bacillaceae</taxon>
        <taxon>Halalkalibacter</taxon>
    </lineage>
</organism>
<evidence type="ECO:0000313" key="2">
    <source>
        <dbReference type="Proteomes" id="UP000315711"/>
    </source>
</evidence>
<dbReference type="Proteomes" id="UP000315711">
    <property type="component" value="Unassembled WGS sequence"/>
</dbReference>
<gene>
    <name evidence="1" type="ORF">IQ10_01848</name>
</gene>
<dbReference type="RefSeq" id="WP_144450159.1">
    <property type="nucleotide sequence ID" value="NZ_VLKZ01000004.1"/>
</dbReference>
<evidence type="ECO:0000313" key="1">
    <source>
        <dbReference type="EMBL" id="TWI57144.1"/>
    </source>
</evidence>
<dbReference type="OrthoDB" id="2937703at2"/>
<comment type="caution">
    <text evidence="1">The sequence shown here is derived from an EMBL/GenBank/DDBJ whole genome shotgun (WGS) entry which is preliminary data.</text>
</comment>
<dbReference type="AlphaFoldDB" id="A0A562QK93"/>
<dbReference type="EMBL" id="VLKZ01000004">
    <property type="protein sequence ID" value="TWI57144.1"/>
    <property type="molecule type" value="Genomic_DNA"/>
</dbReference>
<name>A0A562QK93_9BACI</name>
<reference evidence="1 2" key="1">
    <citation type="journal article" date="2015" name="Stand. Genomic Sci.">
        <title>Genomic Encyclopedia of Bacterial and Archaeal Type Strains, Phase III: the genomes of soil and plant-associated and newly described type strains.</title>
        <authorList>
            <person name="Whitman W.B."/>
            <person name="Woyke T."/>
            <person name="Klenk H.P."/>
            <person name="Zhou Y."/>
            <person name="Lilburn T.G."/>
            <person name="Beck B.J."/>
            <person name="De Vos P."/>
            <person name="Vandamme P."/>
            <person name="Eisen J.A."/>
            <person name="Garrity G."/>
            <person name="Hugenholtz P."/>
            <person name="Kyrpides N.C."/>
        </authorList>
    </citation>
    <scope>NUCLEOTIDE SEQUENCE [LARGE SCALE GENOMIC DNA]</scope>
    <source>
        <strain evidence="1 2">CGMCC 1.10116</strain>
    </source>
</reference>
<proteinExistence type="predicted"/>
<evidence type="ECO:0008006" key="3">
    <source>
        <dbReference type="Google" id="ProtNLM"/>
    </source>
</evidence>
<accession>A0A562QK93</accession>